<sequence>MGLIKRIGYAVGRAVGTVLKLANLVTGIPAGQSTQDRDQRRR</sequence>
<evidence type="ECO:0000313" key="1">
    <source>
        <dbReference type="EMBL" id="NIH82884.1"/>
    </source>
</evidence>
<organism evidence="1 2">
    <name type="scientific">Amycolatopsis viridis</name>
    <dbReference type="NCBI Taxonomy" id="185678"/>
    <lineage>
        <taxon>Bacteria</taxon>
        <taxon>Bacillati</taxon>
        <taxon>Actinomycetota</taxon>
        <taxon>Actinomycetes</taxon>
        <taxon>Pseudonocardiales</taxon>
        <taxon>Pseudonocardiaceae</taxon>
        <taxon>Amycolatopsis</taxon>
    </lineage>
</organism>
<protein>
    <submittedName>
        <fullName evidence="1">Uncharacterized protein</fullName>
    </submittedName>
</protein>
<comment type="caution">
    <text evidence="1">The sequence shown here is derived from an EMBL/GenBank/DDBJ whole genome shotgun (WGS) entry which is preliminary data.</text>
</comment>
<dbReference type="EMBL" id="JAANOU010000001">
    <property type="protein sequence ID" value="NIH82884.1"/>
    <property type="molecule type" value="Genomic_DNA"/>
</dbReference>
<evidence type="ECO:0000313" key="2">
    <source>
        <dbReference type="Proteomes" id="UP000754495"/>
    </source>
</evidence>
<proteinExistence type="predicted"/>
<name>A0ABX0T2M2_9PSEU</name>
<dbReference type="Proteomes" id="UP000754495">
    <property type="component" value="Unassembled WGS sequence"/>
</dbReference>
<gene>
    <name evidence="1" type="ORF">FHX46_005414</name>
</gene>
<accession>A0ABX0T2M2</accession>
<reference evidence="1 2" key="1">
    <citation type="submission" date="2020-03" db="EMBL/GenBank/DDBJ databases">
        <title>Sequencing the genomes of 1000 actinobacteria strains.</title>
        <authorList>
            <person name="Klenk H.-P."/>
        </authorList>
    </citation>
    <scope>NUCLEOTIDE SEQUENCE [LARGE SCALE GENOMIC DNA]</scope>
    <source>
        <strain evidence="1 2">DSM 45668</strain>
    </source>
</reference>
<dbReference type="RefSeq" id="WP_279589487.1">
    <property type="nucleotide sequence ID" value="NZ_JAANOU010000001.1"/>
</dbReference>
<keyword evidence="2" id="KW-1185">Reference proteome</keyword>